<comment type="cofactor">
    <cofactor evidence="1">
        <name>[4Fe-4S] cluster</name>
        <dbReference type="ChEBI" id="CHEBI:49883"/>
    </cofactor>
</comment>
<dbReference type="Gene3D" id="3.40.50.12160">
    <property type="entry name" value="Methylthiotransferase, N-terminal domain"/>
    <property type="match status" value="1"/>
</dbReference>
<dbReference type="SFLD" id="SFLDF00273">
    <property type="entry name" value="(dimethylallyl)adenosine_tRNA"/>
    <property type="match status" value="1"/>
</dbReference>
<name>A0A3B0TPE7_9ZZZZ</name>
<evidence type="ECO:0000256" key="4">
    <source>
        <dbReference type="ARBA" id="ARBA00022723"/>
    </source>
</evidence>
<dbReference type="GO" id="GO:0035597">
    <property type="term" value="F:tRNA-2-methylthio-N(6)-dimethylallyladenosine(37) synthase activity"/>
    <property type="evidence" value="ECO:0007669"/>
    <property type="project" value="UniProtKB-EC"/>
</dbReference>
<dbReference type="SMART" id="SM00729">
    <property type="entry name" value="Elp3"/>
    <property type="match status" value="1"/>
</dbReference>
<dbReference type="Pfam" id="PF01938">
    <property type="entry name" value="TRAM"/>
    <property type="match status" value="1"/>
</dbReference>
<dbReference type="InterPro" id="IPR006638">
    <property type="entry name" value="Elp3/MiaA/NifB-like_rSAM"/>
</dbReference>
<dbReference type="CDD" id="cd01335">
    <property type="entry name" value="Radical_SAM"/>
    <property type="match status" value="1"/>
</dbReference>
<dbReference type="InterPro" id="IPR007197">
    <property type="entry name" value="rSAM"/>
</dbReference>
<dbReference type="InterPro" id="IPR023404">
    <property type="entry name" value="rSAM_horseshoe"/>
</dbReference>
<dbReference type="FunFam" id="3.40.50.12160:FF:000003">
    <property type="entry name" value="CDK5 regulatory subunit-associated protein 1"/>
    <property type="match status" value="1"/>
</dbReference>
<keyword evidence="10" id="KW-0808">Transferase</keyword>
<feature type="domain" description="Radical SAM core" evidence="9">
    <location>
        <begin position="159"/>
        <end position="392"/>
    </location>
</feature>
<dbReference type="SUPFAM" id="SSF102114">
    <property type="entry name" value="Radical SAM enzymes"/>
    <property type="match status" value="1"/>
</dbReference>
<dbReference type="Pfam" id="PF00919">
    <property type="entry name" value="UPF0004"/>
    <property type="match status" value="1"/>
</dbReference>
<dbReference type="PROSITE" id="PS01278">
    <property type="entry name" value="MTTASE_RADICAL"/>
    <property type="match status" value="1"/>
</dbReference>
<dbReference type="FunFam" id="3.80.30.20:FF:000001">
    <property type="entry name" value="tRNA-2-methylthio-N(6)-dimethylallyladenosine synthase 2"/>
    <property type="match status" value="1"/>
</dbReference>
<dbReference type="InterPro" id="IPR006463">
    <property type="entry name" value="MiaB_methiolase"/>
</dbReference>
<dbReference type="InterPro" id="IPR005839">
    <property type="entry name" value="Methylthiotransferase"/>
</dbReference>
<evidence type="ECO:0000256" key="3">
    <source>
        <dbReference type="ARBA" id="ARBA00022691"/>
    </source>
</evidence>
<dbReference type="NCBIfam" id="TIGR01574">
    <property type="entry name" value="miaB-methiolase"/>
    <property type="match status" value="1"/>
</dbReference>
<dbReference type="PROSITE" id="PS51449">
    <property type="entry name" value="MTTASE_N"/>
    <property type="match status" value="1"/>
</dbReference>
<evidence type="ECO:0000256" key="5">
    <source>
        <dbReference type="ARBA" id="ARBA00023004"/>
    </source>
</evidence>
<evidence type="ECO:0000259" key="7">
    <source>
        <dbReference type="PROSITE" id="PS50926"/>
    </source>
</evidence>
<organism evidence="10">
    <name type="scientific">hydrothermal vent metagenome</name>
    <dbReference type="NCBI Taxonomy" id="652676"/>
    <lineage>
        <taxon>unclassified sequences</taxon>
        <taxon>metagenomes</taxon>
        <taxon>ecological metagenomes</taxon>
    </lineage>
</organism>
<dbReference type="PANTHER" id="PTHR43020:SF2">
    <property type="entry name" value="MITOCHONDRIAL TRNA METHYLTHIOTRANSFERASE CDK5RAP1"/>
    <property type="match status" value="1"/>
</dbReference>
<dbReference type="InterPro" id="IPR020612">
    <property type="entry name" value="Methylthiotransferase_CS"/>
</dbReference>
<gene>
    <name evidence="10" type="ORF">MNBD_ACTINO01-1185</name>
</gene>
<evidence type="ECO:0000256" key="6">
    <source>
        <dbReference type="ARBA" id="ARBA00023014"/>
    </source>
</evidence>
<sequence>MLDMPGLKAVRMPTRVGRRYFVRTFGCQMNEHDSERIAGLLEADGMIRTETIDDADLIVLNTCTIRENADTKLYGYLGSLKRAKTENPDLKIAVGGCSAQKERDLIHERAGWVDVVFGTHNVHRVVDLLDHADEWGPITEIWDETRSGSDIPSGLPVHRETEHSAWVTVTIGCNNSCTFCIVPIVRGPEISRRPGDIVREIESLAAEGVTEITLLGQNVNSYGRDLDLNGRSPLFADLLRRVGSVEGVERIRYTSPHPKDFREDVAVAMAETPAVCEQIHFPLQSGSDRILAAMHRGYSAQRFLEKLEMMRSIVPNLAASTDVIVGFPGETEQDFAATLEVMEAARFDNAFMFQFSPRPGTPAAEMGGQVSRDVVQERFDRLVELQSRIAYEQNSAQVGRIEEVMVEGPSKRDETVVTSRTRGNRIVHIPGQWPAGSLLRVRITRAAPHYLEGALSS</sequence>
<dbReference type="AlphaFoldDB" id="A0A3B0TPE7"/>
<dbReference type="NCBIfam" id="TIGR00089">
    <property type="entry name" value="MiaB/RimO family radical SAM methylthiotransferase"/>
    <property type="match status" value="1"/>
</dbReference>
<reference evidence="10" key="1">
    <citation type="submission" date="2018-06" db="EMBL/GenBank/DDBJ databases">
        <authorList>
            <person name="Zhirakovskaya E."/>
        </authorList>
    </citation>
    <scope>NUCLEOTIDE SEQUENCE</scope>
</reference>
<dbReference type="SFLD" id="SFLDG01061">
    <property type="entry name" value="methylthiotransferase"/>
    <property type="match status" value="1"/>
</dbReference>
<dbReference type="SFLD" id="SFLDG01082">
    <property type="entry name" value="B12-binding_domain_containing"/>
    <property type="match status" value="1"/>
</dbReference>
<evidence type="ECO:0000259" key="8">
    <source>
        <dbReference type="PROSITE" id="PS51449"/>
    </source>
</evidence>
<dbReference type="EMBL" id="UOEI01000656">
    <property type="protein sequence ID" value="VAW08946.1"/>
    <property type="molecule type" value="Genomic_DNA"/>
</dbReference>
<dbReference type="InterPro" id="IPR058240">
    <property type="entry name" value="rSAM_sf"/>
</dbReference>
<dbReference type="GO" id="GO:0046872">
    <property type="term" value="F:metal ion binding"/>
    <property type="evidence" value="ECO:0007669"/>
    <property type="project" value="UniProtKB-KW"/>
</dbReference>
<evidence type="ECO:0000256" key="1">
    <source>
        <dbReference type="ARBA" id="ARBA00001966"/>
    </source>
</evidence>
<evidence type="ECO:0000256" key="2">
    <source>
        <dbReference type="ARBA" id="ARBA00022485"/>
    </source>
</evidence>
<accession>A0A3B0TPE7</accession>
<keyword evidence="3" id="KW-0949">S-adenosyl-L-methionine</keyword>
<dbReference type="InterPro" id="IPR013848">
    <property type="entry name" value="Methylthiotransferase_N"/>
</dbReference>
<feature type="domain" description="TRAM" evidence="7">
    <location>
        <begin position="395"/>
        <end position="457"/>
    </location>
</feature>
<keyword evidence="2" id="KW-0004">4Fe-4S</keyword>
<dbReference type="PANTHER" id="PTHR43020">
    <property type="entry name" value="CDK5 REGULATORY SUBUNIT-ASSOCIATED PROTEIN 1"/>
    <property type="match status" value="1"/>
</dbReference>
<proteinExistence type="inferred from homology"/>
<feature type="domain" description="MTTase N-terminal" evidence="8">
    <location>
        <begin position="18"/>
        <end position="134"/>
    </location>
</feature>
<dbReference type="PROSITE" id="PS51918">
    <property type="entry name" value="RADICAL_SAM"/>
    <property type="match status" value="1"/>
</dbReference>
<dbReference type="InterPro" id="IPR038135">
    <property type="entry name" value="Methylthiotransferase_N_sf"/>
</dbReference>
<protein>
    <submittedName>
        <fullName evidence="10">tRNA-i(6)A37 methylthiotransferase</fullName>
        <ecNumber evidence="10">2.8.4.3</ecNumber>
    </submittedName>
</protein>
<keyword evidence="4" id="KW-0479">Metal-binding</keyword>
<dbReference type="InterPro" id="IPR002792">
    <property type="entry name" value="TRAM_dom"/>
</dbReference>
<evidence type="ECO:0000313" key="10">
    <source>
        <dbReference type="EMBL" id="VAW08946.1"/>
    </source>
</evidence>
<evidence type="ECO:0000259" key="9">
    <source>
        <dbReference type="PROSITE" id="PS51918"/>
    </source>
</evidence>
<dbReference type="HAMAP" id="MF_01864">
    <property type="entry name" value="tRNA_metthiotr_MiaB"/>
    <property type="match status" value="1"/>
</dbReference>
<keyword evidence="5" id="KW-0408">Iron</keyword>
<dbReference type="Pfam" id="PF04055">
    <property type="entry name" value="Radical_SAM"/>
    <property type="match status" value="1"/>
</dbReference>
<dbReference type="GO" id="GO:0051539">
    <property type="term" value="F:4 iron, 4 sulfur cluster binding"/>
    <property type="evidence" value="ECO:0007669"/>
    <property type="project" value="UniProtKB-KW"/>
</dbReference>
<dbReference type="Gene3D" id="3.80.30.20">
    <property type="entry name" value="tm_1862 like domain"/>
    <property type="match status" value="1"/>
</dbReference>
<dbReference type="SFLD" id="SFLDS00029">
    <property type="entry name" value="Radical_SAM"/>
    <property type="match status" value="1"/>
</dbReference>
<keyword evidence="6" id="KW-0411">Iron-sulfur</keyword>
<dbReference type="GO" id="GO:0005829">
    <property type="term" value="C:cytosol"/>
    <property type="evidence" value="ECO:0007669"/>
    <property type="project" value="TreeGrafter"/>
</dbReference>
<dbReference type="PROSITE" id="PS50926">
    <property type="entry name" value="TRAM"/>
    <property type="match status" value="1"/>
</dbReference>
<dbReference type="EC" id="2.8.4.3" evidence="10"/>